<evidence type="ECO:0000313" key="2">
    <source>
        <dbReference type="Proteomes" id="UP000184510"/>
    </source>
</evidence>
<dbReference type="OrthoDB" id="9890769at2"/>
<reference evidence="1 2" key="1">
    <citation type="submission" date="2016-11" db="EMBL/GenBank/DDBJ databases">
        <authorList>
            <person name="Jaros S."/>
            <person name="Januszkiewicz K."/>
            <person name="Wedrychowicz H."/>
        </authorList>
    </citation>
    <scope>NUCLEOTIDE SEQUENCE [LARGE SCALE GENOMIC DNA]</scope>
    <source>
        <strain evidence="1 2">DSM 18772</strain>
    </source>
</reference>
<keyword evidence="2" id="KW-1185">Reference proteome</keyword>
<dbReference type="InParanoid" id="A0A1M6NBS6"/>
<gene>
    <name evidence="1" type="ORF">SAMN02745181_2805</name>
</gene>
<name>A0A1M6NBS6_9BACT</name>
<organism evidence="1 2">
    <name type="scientific">Rubritalea squalenifaciens DSM 18772</name>
    <dbReference type="NCBI Taxonomy" id="1123071"/>
    <lineage>
        <taxon>Bacteria</taxon>
        <taxon>Pseudomonadati</taxon>
        <taxon>Verrucomicrobiota</taxon>
        <taxon>Verrucomicrobiia</taxon>
        <taxon>Verrucomicrobiales</taxon>
        <taxon>Rubritaleaceae</taxon>
        <taxon>Rubritalea</taxon>
    </lineage>
</organism>
<protein>
    <submittedName>
        <fullName evidence="1">Uncharacterized protein</fullName>
    </submittedName>
</protein>
<proteinExistence type="predicted"/>
<dbReference type="EMBL" id="FQYR01000005">
    <property type="protein sequence ID" value="SHJ93132.1"/>
    <property type="molecule type" value="Genomic_DNA"/>
</dbReference>
<dbReference type="AlphaFoldDB" id="A0A1M6NBS6"/>
<dbReference type="Proteomes" id="UP000184510">
    <property type="component" value="Unassembled WGS sequence"/>
</dbReference>
<sequence>MRLLSVSILALLGISVMALMAVPMDYSNYRKKLFEKEVYPQPDFSSMSWEELLEYFGEGKVARVKKGVFAPGVPTVFPDKMEDLSSKEAAMQYALANQSAYHKEHYRLKWAQSENQKLPKEGWLVYKESTPNCYYYRETYWAFSLDKNLLVYCSNTSNGVVFANSLIDEVGYDIRVIQLKPEECKRVAELMCYLTLLRSERVVDDKDGRRGRGVSIVTSDGRCGLQYISPSVVDDLYSDRRTWSGVSTRWDDEYAIQVCGDLTGEYLSKRLPELLGERWKRYERMTQRNDLTRHRNKLAPKHNRDQLREISSGMNEIYLLREKCFVPAFMLAWVVKATGELGRIEFKQDLAAIKKEVQEWQALEKALEGEKDPMAHDGGPLEELNEEEKLKSKFVRLEELRLKYKRGVSDGFSDLLEDVMLKVSTSEYPEELVKMAEQDGVLKEWALKKLWRDYPEEYAEVLLSHVRVVAGRAKKEKAIEHLLAVAPHLGEELVNGMSPEDREFYCLSLLETYRKFFPEEMSQMLKWVIAKAQGSNVSWRHRSRALGVLRPEWFPDQQGVVYPVLKKIGFGFVVGVCDPKSKMKALGSMVYWSKSASEWREISKKIVSEGGRYYFANSEVLNALSVLASCVGDEAKKEIKLYAENALLYGDGAGDRVIFFLWANDYRESREFLRRLATRDPQQVSSKWGAESQNERRVLWKERFHMARKVTAFWAVENEEVEAKMLAAFVISEPYDFLHLDDPELGYEVWAWKRFIKLMSRYPEVKSIFIKEAKARPNYEGGYLKLIVEKLEKGKP</sequence>
<dbReference type="RefSeq" id="WP_143184385.1">
    <property type="nucleotide sequence ID" value="NZ_FQYR01000005.1"/>
</dbReference>
<evidence type="ECO:0000313" key="1">
    <source>
        <dbReference type="EMBL" id="SHJ93132.1"/>
    </source>
</evidence>
<accession>A0A1M6NBS6</accession>